<dbReference type="InterPro" id="IPR012349">
    <property type="entry name" value="Split_barrel_FMN-bd"/>
</dbReference>
<evidence type="ECO:0000313" key="2">
    <source>
        <dbReference type="EMBL" id="SFJ84079.1"/>
    </source>
</evidence>
<dbReference type="PANTHER" id="PTHR42815">
    <property type="entry name" value="FAD-BINDING, PUTATIVE (AFU_ORTHOLOGUE AFUA_6G07600)-RELATED"/>
    <property type="match status" value="1"/>
</dbReference>
<dbReference type="AlphaFoldDB" id="A0A1I3UMW5"/>
<dbReference type="STRING" id="588602.SAMN04487991_3122"/>
<dbReference type="PANTHER" id="PTHR42815:SF2">
    <property type="entry name" value="FAD-BINDING, PUTATIVE (AFU_ORTHOLOGUE AFUA_6G07600)-RELATED"/>
    <property type="match status" value="1"/>
</dbReference>
<accession>A0A1I3UMW5</accession>
<dbReference type="OrthoDB" id="9790331at2"/>
<evidence type="ECO:0000259" key="1">
    <source>
        <dbReference type="Pfam" id="PF01243"/>
    </source>
</evidence>
<dbReference type="Gene3D" id="2.30.110.10">
    <property type="entry name" value="Electron Transport, Fmn-binding Protein, Chain A"/>
    <property type="match status" value="1"/>
</dbReference>
<organism evidence="2 3">
    <name type="scientific">Celeribacter neptunius</name>
    <dbReference type="NCBI Taxonomy" id="588602"/>
    <lineage>
        <taxon>Bacteria</taxon>
        <taxon>Pseudomonadati</taxon>
        <taxon>Pseudomonadota</taxon>
        <taxon>Alphaproteobacteria</taxon>
        <taxon>Rhodobacterales</taxon>
        <taxon>Roseobacteraceae</taxon>
        <taxon>Celeribacter</taxon>
    </lineage>
</organism>
<reference evidence="3" key="1">
    <citation type="submission" date="2016-10" db="EMBL/GenBank/DDBJ databases">
        <authorList>
            <person name="Varghese N."/>
            <person name="Submissions S."/>
        </authorList>
    </citation>
    <scope>NUCLEOTIDE SEQUENCE [LARGE SCALE GENOMIC DNA]</scope>
    <source>
        <strain evidence="3">DSM 26471</strain>
    </source>
</reference>
<keyword evidence="3" id="KW-1185">Reference proteome</keyword>
<dbReference type="NCBIfam" id="TIGR04025">
    <property type="entry name" value="PPOX_FMN_DR2398"/>
    <property type="match status" value="1"/>
</dbReference>
<dbReference type="Proteomes" id="UP000199630">
    <property type="component" value="Unassembled WGS sequence"/>
</dbReference>
<protein>
    <recommendedName>
        <fullName evidence="1">Pyridoxamine 5'-phosphate oxidase N-terminal domain-containing protein</fullName>
    </recommendedName>
</protein>
<sequence>MPKPVETIAELEALYEAPNPLALTKVAPALTPLYRTWIAASRFVVVSTVGPEGVDGSPRGDDGPVVRIVDEKTIWLPDWRGNNRIDTLRNIVRDGRIALMFMVPGSNNVLRVNGRAQLTAAPAVTETFEQRGRHPRTVVIITVEEVYYQCAKAVMRAGLWGRDDAGDLPSSGDFNREQDAAFDAESYDANYPEYAKTRMW</sequence>
<dbReference type="InterPro" id="IPR011576">
    <property type="entry name" value="Pyridox_Oxase_N"/>
</dbReference>
<dbReference type="InterPro" id="IPR024029">
    <property type="entry name" value="Pyridox_Oxase_FMN-dep"/>
</dbReference>
<dbReference type="RefSeq" id="WP_090061633.1">
    <property type="nucleotide sequence ID" value="NZ_FORH01000006.1"/>
</dbReference>
<proteinExistence type="predicted"/>
<dbReference type="EMBL" id="FORH01000006">
    <property type="protein sequence ID" value="SFJ84079.1"/>
    <property type="molecule type" value="Genomic_DNA"/>
</dbReference>
<dbReference type="Pfam" id="PF01243">
    <property type="entry name" value="PNPOx_N"/>
    <property type="match status" value="1"/>
</dbReference>
<gene>
    <name evidence="2" type="ORF">SAMN04487991_3122</name>
</gene>
<name>A0A1I3UMW5_9RHOB</name>
<evidence type="ECO:0000313" key="3">
    <source>
        <dbReference type="Proteomes" id="UP000199630"/>
    </source>
</evidence>
<dbReference type="SUPFAM" id="SSF50475">
    <property type="entry name" value="FMN-binding split barrel"/>
    <property type="match status" value="1"/>
</dbReference>
<feature type="domain" description="Pyridoxamine 5'-phosphate oxidase N-terminal" evidence="1">
    <location>
        <begin position="31"/>
        <end position="150"/>
    </location>
</feature>